<protein>
    <submittedName>
        <fullName evidence="1">Uncharacterized protein</fullName>
    </submittedName>
</protein>
<dbReference type="Proteomes" id="UP001597045">
    <property type="component" value="Unassembled WGS sequence"/>
</dbReference>
<sequence>MDLDSIAQRLYALLPSEFMAARTEFTREAREAGDRETAARIAKLKKPSQAAWALNLLARKEPDELKRLANLGTALRDAHGRFD</sequence>
<comment type="caution">
    <text evidence="1">The sequence shown here is derived from an EMBL/GenBank/DDBJ whole genome shotgun (WGS) entry which is preliminary data.</text>
</comment>
<dbReference type="EMBL" id="JBHTIS010003662">
    <property type="protein sequence ID" value="MFD1051520.1"/>
    <property type="molecule type" value="Genomic_DNA"/>
</dbReference>
<feature type="non-terminal residue" evidence="1">
    <location>
        <position position="83"/>
    </location>
</feature>
<organism evidence="1 2">
    <name type="scientific">Kibdelosporangium lantanae</name>
    <dbReference type="NCBI Taxonomy" id="1497396"/>
    <lineage>
        <taxon>Bacteria</taxon>
        <taxon>Bacillati</taxon>
        <taxon>Actinomycetota</taxon>
        <taxon>Actinomycetes</taxon>
        <taxon>Pseudonocardiales</taxon>
        <taxon>Pseudonocardiaceae</taxon>
        <taxon>Kibdelosporangium</taxon>
    </lineage>
</organism>
<evidence type="ECO:0000313" key="1">
    <source>
        <dbReference type="EMBL" id="MFD1051520.1"/>
    </source>
</evidence>
<proteinExistence type="predicted"/>
<evidence type="ECO:0000313" key="2">
    <source>
        <dbReference type="Proteomes" id="UP001597045"/>
    </source>
</evidence>
<keyword evidence="2" id="KW-1185">Reference proteome</keyword>
<gene>
    <name evidence="1" type="ORF">ACFQ1S_41215</name>
</gene>
<reference evidence="2" key="1">
    <citation type="journal article" date="2019" name="Int. J. Syst. Evol. Microbiol.">
        <title>The Global Catalogue of Microorganisms (GCM) 10K type strain sequencing project: providing services to taxonomists for standard genome sequencing and annotation.</title>
        <authorList>
            <consortium name="The Broad Institute Genomics Platform"/>
            <consortium name="The Broad Institute Genome Sequencing Center for Infectious Disease"/>
            <person name="Wu L."/>
            <person name="Ma J."/>
        </authorList>
    </citation>
    <scope>NUCLEOTIDE SEQUENCE [LARGE SCALE GENOMIC DNA]</scope>
    <source>
        <strain evidence="2">JCM 31486</strain>
    </source>
</reference>
<accession>A0ABW3MQP8</accession>
<name>A0ABW3MQP8_9PSEU</name>